<dbReference type="GO" id="GO:0043565">
    <property type="term" value="F:sequence-specific DNA binding"/>
    <property type="evidence" value="ECO:0007669"/>
    <property type="project" value="TreeGrafter"/>
</dbReference>
<accession>A0A840BV07</accession>
<dbReference type="AlphaFoldDB" id="A0A840BV07"/>
<dbReference type="FunFam" id="3.40.190.10:FF:000017">
    <property type="entry name" value="Glycine cleavage system transcriptional activator"/>
    <property type="match status" value="1"/>
</dbReference>
<comment type="similarity">
    <text evidence="1">Belongs to the LysR transcriptional regulatory family.</text>
</comment>
<dbReference type="GO" id="GO:0006351">
    <property type="term" value="P:DNA-templated transcription"/>
    <property type="evidence" value="ECO:0007669"/>
    <property type="project" value="TreeGrafter"/>
</dbReference>
<dbReference type="PROSITE" id="PS50931">
    <property type="entry name" value="HTH_LYSR"/>
    <property type="match status" value="1"/>
</dbReference>
<dbReference type="SUPFAM" id="SSF46785">
    <property type="entry name" value="Winged helix' DNA-binding domain"/>
    <property type="match status" value="1"/>
</dbReference>
<dbReference type="Gene3D" id="1.10.10.10">
    <property type="entry name" value="Winged helix-like DNA-binding domain superfamily/Winged helix DNA-binding domain"/>
    <property type="match status" value="1"/>
</dbReference>
<dbReference type="PRINTS" id="PR00039">
    <property type="entry name" value="HTHLYSR"/>
</dbReference>
<evidence type="ECO:0000313" key="6">
    <source>
        <dbReference type="EMBL" id="MBB4016810.1"/>
    </source>
</evidence>
<dbReference type="SUPFAM" id="SSF53850">
    <property type="entry name" value="Periplasmic binding protein-like II"/>
    <property type="match status" value="1"/>
</dbReference>
<protein>
    <submittedName>
        <fullName evidence="6">LysR family glycine cleavage system transcriptional activator</fullName>
    </submittedName>
</protein>
<comment type="caution">
    <text evidence="6">The sequence shown here is derived from an EMBL/GenBank/DDBJ whole genome shotgun (WGS) entry which is preliminary data.</text>
</comment>
<dbReference type="Pfam" id="PF03466">
    <property type="entry name" value="LysR_substrate"/>
    <property type="match status" value="1"/>
</dbReference>
<dbReference type="Proteomes" id="UP000577362">
    <property type="component" value="Unassembled WGS sequence"/>
</dbReference>
<dbReference type="PANTHER" id="PTHR30537">
    <property type="entry name" value="HTH-TYPE TRANSCRIPTIONAL REGULATOR"/>
    <property type="match status" value="1"/>
</dbReference>
<evidence type="ECO:0000313" key="7">
    <source>
        <dbReference type="Proteomes" id="UP000577362"/>
    </source>
</evidence>
<evidence type="ECO:0000259" key="5">
    <source>
        <dbReference type="PROSITE" id="PS50931"/>
    </source>
</evidence>
<keyword evidence="3" id="KW-0238">DNA-binding</keyword>
<dbReference type="InterPro" id="IPR036388">
    <property type="entry name" value="WH-like_DNA-bd_sf"/>
</dbReference>
<evidence type="ECO:0000256" key="4">
    <source>
        <dbReference type="ARBA" id="ARBA00023163"/>
    </source>
</evidence>
<evidence type="ECO:0000256" key="1">
    <source>
        <dbReference type="ARBA" id="ARBA00009437"/>
    </source>
</evidence>
<dbReference type="PANTHER" id="PTHR30537:SF26">
    <property type="entry name" value="GLYCINE CLEAVAGE SYSTEM TRANSCRIPTIONAL ACTIVATOR"/>
    <property type="match status" value="1"/>
</dbReference>
<organism evidence="6 7">
    <name type="scientific">Chelatococcus caeni</name>
    <dbReference type="NCBI Taxonomy" id="1348468"/>
    <lineage>
        <taxon>Bacteria</taxon>
        <taxon>Pseudomonadati</taxon>
        <taxon>Pseudomonadota</taxon>
        <taxon>Alphaproteobacteria</taxon>
        <taxon>Hyphomicrobiales</taxon>
        <taxon>Chelatococcaceae</taxon>
        <taxon>Chelatococcus</taxon>
    </lineage>
</organism>
<feature type="domain" description="HTH lysR-type" evidence="5">
    <location>
        <begin position="12"/>
        <end position="69"/>
    </location>
</feature>
<dbReference type="GO" id="GO:0003700">
    <property type="term" value="F:DNA-binding transcription factor activity"/>
    <property type="evidence" value="ECO:0007669"/>
    <property type="project" value="InterPro"/>
</dbReference>
<evidence type="ECO:0000256" key="2">
    <source>
        <dbReference type="ARBA" id="ARBA00023015"/>
    </source>
</evidence>
<proteinExistence type="inferred from homology"/>
<dbReference type="CDD" id="cd08481">
    <property type="entry name" value="PBP2_GcdR_like"/>
    <property type="match status" value="1"/>
</dbReference>
<name>A0A840BV07_9HYPH</name>
<dbReference type="EMBL" id="JACIEN010000002">
    <property type="protein sequence ID" value="MBB4016810.1"/>
    <property type="molecule type" value="Genomic_DNA"/>
</dbReference>
<keyword evidence="4" id="KW-0804">Transcription</keyword>
<dbReference type="FunFam" id="1.10.10.10:FF:000001">
    <property type="entry name" value="LysR family transcriptional regulator"/>
    <property type="match status" value="1"/>
</dbReference>
<gene>
    <name evidence="6" type="ORF">GGR16_001839</name>
</gene>
<dbReference type="NCBIfam" id="NF008352">
    <property type="entry name" value="PRK11139.1"/>
    <property type="match status" value="1"/>
</dbReference>
<dbReference type="InterPro" id="IPR058163">
    <property type="entry name" value="LysR-type_TF_proteobact-type"/>
</dbReference>
<dbReference type="InterPro" id="IPR036390">
    <property type="entry name" value="WH_DNA-bd_sf"/>
</dbReference>
<sequence>MMRDVQQRLALPSLTALAAFEAAARHLSFTKAAEELNLTQGAVSRQVAAVEAQLGLKLFERVRQRVVLTAAGSAYAGEVREALARLTAATVNAMAFRGAGGILDLAILPTFGTRWLIPRLPGFFQRHPGVTINFATRILPFDFAREGLDAAIHFGEAVWPGARMHRLMGEVIVPVASPALVARLGLAEVADVLTVPLLQQATRPRAWGLWLAAQGLSADRAVMGPRFEQFAMVAQAAVAGLGLAIVPRFLVEDELRAGALVVPFERPITSEEAYYLVYPEEKADRPALAAFRDWLLAECGTEAAGQVG</sequence>
<evidence type="ECO:0000256" key="3">
    <source>
        <dbReference type="ARBA" id="ARBA00023125"/>
    </source>
</evidence>
<dbReference type="InterPro" id="IPR000847">
    <property type="entry name" value="LysR_HTH_N"/>
</dbReference>
<keyword evidence="2" id="KW-0805">Transcription regulation</keyword>
<dbReference type="Gene3D" id="3.40.190.10">
    <property type="entry name" value="Periplasmic binding protein-like II"/>
    <property type="match status" value="2"/>
</dbReference>
<dbReference type="InterPro" id="IPR005119">
    <property type="entry name" value="LysR_subst-bd"/>
</dbReference>
<dbReference type="Pfam" id="PF00126">
    <property type="entry name" value="HTH_1"/>
    <property type="match status" value="1"/>
</dbReference>
<reference evidence="6 7" key="1">
    <citation type="submission" date="2020-08" db="EMBL/GenBank/DDBJ databases">
        <title>Genomic Encyclopedia of Type Strains, Phase IV (KMG-IV): sequencing the most valuable type-strain genomes for metagenomic binning, comparative biology and taxonomic classification.</title>
        <authorList>
            <person name="Goeker M."/>
        </authorList>
    </citation>
    <scope>NUCLEOTIDE SEQUENCE [LARGE SCALE GENOMIC DNA]</scope>
    <source>
        <strain evidence="6 7">DSM 103737</strain>
    </source>
</reference>
<keyword evidence="7" id="KW-1185">Reference proteome</keyword>